<keyword evidence="2" id="KW-1185">Reference proteome</keyword>
<dbReference type="EMBL" id="JADCNL010000007">
    <property type="protein sequence ID" value="KAG0473200.1"/>
    <property type="molecule type" value="Genomic_DNA"/>
</dbReference>
<proteinExistence type="predicted"/>
<comment type="caution">
    <text evidence="1">The sequence shown here is derived from an EMBL/GenBank/DDBJ whole genome shotgun (WGS) entry which is preliminary data.</text>
</comment>
<organism evidence="1 2">
    <name type="scientific">Vanilla planifolia</name>
    <name type="common">Vanilla</name>
    <dbReference type="NCBI Taxonomy" id="51239"/>
    <lineage>
        <taxon>Eukaryota</taxon>
        <taxon>Viridiplantae</taxon>
        <taxon>Streptophyta</taxon>
        <taxon>Embryophyta</taxon>
        <taxon>Tracheophyta</taxon>
        <taxon>Spermatophyta</taxon>
        <taxon>Magnoliopsida</taxon>
        <taxon>Liliopsida</taxon>
        <taxon>Asparagales</taxon>
        <taxon>Orchidaceae</taxon>
        <taxon>Vanilloideae</taxon>
        <taxon>Vanilleae</taxon>
        <taxon>Vanilla</taxon>
    </lineage>
</organism>
<protein>
    <submittedName>
        <fullName evidence="1">Uncharacterized protein</fullName>
    </submittedName>
</protein>
<evidence type="ECO:0000313" key="1">
    <source>
        <dbReference type="EMBL" id="KAG0473200.1"/>
    </source>
</evidence>
<accession>A0A835UUR1</accession>
<dbReference type="Proteomes" id="UP000636800">
    <property type="component" value="Chromosome 7"/>
</dbReference>
<name>A0A835UUR1_VANPL</name>
<evidence type="ECO:0000313" key="2">
    <source>
        <dbReference type="Proteomes" id="UP000636800"/>
    </source>
</evidence>
<reference evidence="1 2" key="1">
    <citation type="journal article" date="2020" name="Nat. Food">
        <title>A phased Vanilla planifolia genome enables genetic improvement of flavour and production.</title>
        <authorList>
            <person name="Hasing T."/>
            <person name="Tang H."/>
            <person name="Brym M."/>
            <person name="Khazi F."/>
            <person name="Huang T."/>
            <person name="Chambers A.H."/>
        </authorList>
    </citation>
    <scope>NUCLEOTIDE SEQUENCE [LARGE SCALE GENOMIC DNA]</scope>
    <source>
        <tissue evidence="1">Leaf</tissue>
    </source>
</reference>
<sequence>MGVAVPFFGFGAVRARRTSAVLARRSNRVRFSDGSGGGRRGKRRREAVAGKVFFVFGSRGVV</sequence>
<dbReference type="OrthoDB" id="616075at2759"/>
<dbReference type="AlphaFoldDB" id="A0A835UUR1"/>
<gene>
    <name evidence="1" type="ORF">HPP92_015057</name>
</gene>